<dbReference type="PANTHER" id="PTHR42776">
    <property type="entry name" value="SERINE PEPTIDASE S9 FAMILY MEMBER"/>
    <property type="match status" value="1"/>
</dbReference>
<dbReference type="PANTHER" id="PTHR42776:SF27">
    <property type="entry name" value="DIPEPTIDYL PEPTIDASE FAMILY MEMBER 6"/>
    <property type="match status" value="1"/>
</dbReference>
<dbReference type="GO" id="GO:0004252">
    <property type="term" value="F:serine-type endopeptidase activity"/>
    <property type="evidence" value="ECO:0007669"/>
    <property type="project" value="InterPro"/>
</dbReference>
<dbReference type="PRINTS" id="PR00862">
    <property type="entry name" value="PROLIGOPTASE"/>
</dbReference>
<keyword evidence="1" id="KW-0378">Hydrolase</keyword>
<dbReference type="GO" id="GO:0006508">
    <property type="term" value="P:proteolysis"/>
    <property type="evidence" value="ECO:0007669"/>
    <property type="project" value="InterPro"/>
</dbReference>
<dbReference type="AlphaFoldDB" id="A0A852T3Z4"/>
<dbReference type="SUPFAM" id="SSF82171">
    <property type="entry name" value="DPP6 N-terminal domain-like"/>
    <property type="match status" value="1"/>
</dbReference>
<dbReference type="InterPro" id="IPR001375">
    <property type="entry name" value="Peptidase_S9_cat"/>
</dbReference>
<protein>
    <submittedName>
        <fullName evidence="3">Dipeptidyl aminopeptidase/acylaminoacyl peptidase</fullName>
    </submittedName>
</protein>
<name>A0A852T3Z4_9BACI</name>
<reference evidence="4" key="1">
    <citation type="submission" date="2020-07" db="EMBL/GenBank/DDBJ databases">
        <authorList>
            <person name="Partida-Martinez L."/>
            <person name="Huntemann M."/>
            <person name="Clum A."/>
            <person name="Wang J."/>
            <person name="Palaniappan K."/>
            <person name="Ritter S."/>
            <person name="Chen I.-M."/>
            <person name="Stamatis D."/>
            <person name="Reddy T."/>
            <person name="O'Malley R."/>
            <person name="Daum C."/>
            <person name="Shapiro N."/>
            <person name="Ivanova N."/>
            <person name="Kyrpides N."/>
            <person name="Woyke T."/>
        </authorList>
    </citation>
    <scope>NUCLEOTIDE SEQUENCE [LARGE SCALE GENOMIC DNA]</scope>
    <source>
        <strain evidence="4">AT2.8</strain>
    </source>
</reference>
<dbReference type="Proteomes" id="UP000548423">
    <property type="component" value="Unassembled WGS sequence"/>
</dbReference>
<evidence type="ECO:0000256" key="1">
    <source>
        <dbReference type="ARBA" id="ARBA00022801"/>
    </source>
</evidence>
<evidence type="ECO:0000313" key="3">
    <source>
        <dbReference type="EMBL" id="NYE03402.1"/>
    </source>
</evidence>
<gene>
    <name evidence="3" type="ORF">F4694_000121</name>
</gene>
<dbReference type="Pfam" id="PF00326">
    <property type="entry name" value="Peptidase_S9"/>
    <property type="match status" value="1"/>
</dbReference>
<dbReference type="InterPro" id="IPR011042">
    <property type="entry name" value="6-blade_b-propeller_TolB-like"/>
</dbReference>
<keyword evidence="3" id="KW-0031">Aminopeptidase</keyword>
<dbReference type="SUPFAM" id="SSF53474">
    <property type="entry name" value="alpha/beta-Hydrolases"/>
    <property type="match status" value="1"/>
</dbReference>
<dbReference type="InterPro" id="IPR029058">
    <property type="entry name" value="AB_hydrolase_fold"/>
</dbReference>
<keyword evidence="3" id="KW-0645">Protease</keyword>
<evidence type="ECO:0000259" key="2">
    <source>
        <dbReference type="Pfam" id="PF00326"/>
    </source>
</evidence>
<dbReference type="Gene3D" id="2.120.10.30">
    <property type="entry name" value="TolB, C-terminal domain"/>
    <property type="match status" value="2"/>
</dbReference>
<dbReference type="Gene3D" id="3.40.50.1820">
    <property type="entry name" value="alpha/beta hydrolase"/>
    <property type="match status" value="1"/>
</dbReference>
<proteinExistence type="predicted"/>
<accession>A0A852T3Z4</accession>
<feature type="domain" description="Peptidase S9 prolyl oligopeptidase catalytic" evidence="2">
    <location>
        <begin position="396"/>
        <end position="600"/>
    </location>
</feature>
<dbReference type="InterPro" id="IPR002470">
    <property type="entry name" value="Peptidase_S9A"/>
</dbReference>
<evidence type="ECO:0000313" key="4">
    <source>
        <dbReference type="Proteomes" id="UP000548423"/>
    </source>
</evidence>
<sequence length="600" mass="68910">MNGGNGMKEITIDPYIHVRMVKSFEYDPRGKKISFISDFTGVPQVWELDREDRWPAQTSFTMKGITFIKYIAGTSDLVFGMDADGDEKEQLYLLKENGDKIALTNSPEHLHLFGDSSPDGKWISWSSNRRNQRFLDIYIQNLETLEIRRVFTQDGTYMVEKWFPDGKSLLVKKANSPLDHDLGVFSLSTGKMDWITEHEGEASYKDFHFNKEGDHLYFLTNQDSEFFGLALIELSTKQFTWLEREEWDLEDLAMNKDKNKLAFSVNEGGISKGCLIDLDRSKLYTWNTPMGVIYNLRFSPNQQKLGFVLNGPAHPPDIWEVDIETLQAKRLTYISRTPILEEKLIEPEQILFPSFDQLQIPAFYYKPNRNADKAPVVVYIHGGPESQSRAVYSPFLQYFINQGYAVVAPNIRGSTGYGKTYTHLDDGRKRMNAVKDVIFLMEWLKRTGDINTKKAAIVGGSYGGFIVLAAISHYPELWAAAIDIVGMSSIRTFLQTTSPWRKKLRESEYGTIEKDGDFFDQIDPLNHADKIKAPLMIIHGVNDPRVSIQESDQIVSKLKKRNHPVQYIRIEEEGHTMMKLKNKLNSYSEMAEFLEKYLGK</sequence>
<comment type="caution">
    <text evidence="3">The sequence shown here is derived from an EMBL/GenBank/DDBJ whole genome shotgun (WGS) entry which is preliminary data.</text>
</comment>
<dbReference type="GO" id="GO:0004177">
    <property type="term" value="F:aminopeptidase activity"/>
    <property type="evidence" value="ECO:0007669"/>
    <property type="project" value="UniProtKB-KW"/>
</dbReference>
<organism evidence="3 4">
    <name type="scientific">Neobacillus niacini</name>
    <dbReference type="NCBI Taxonomy" id="86668"/>
    <lineage>
        <taxon>Bacteria</taxon>
        <taxon>Bacillati</taxon>
        <taxon>Bacillota</taxon>
        <taxon>Bacilli</taxon>
        <taxon>Bacillales</taxon>
        <taxon>Bacillaceae</taxon>
        <taxon>Neobacillus</taxon>
    </lineage>
</organism>
<reference evidence="4" key="2">
    <citation type="submission" date="2020-08" db="EMBL/GenBank/DDBJ databases">
        <title>The Agave Microbiome: Exploring the role of microbial communities in plant adaptations to desert environments.</title>
        <authorList>
            <person name="Partida-Martinez L.P."/>
        </authorList>
    </citation>
    <scope>NUCLEOTIDE SEQUENCE [LARGE SCALE GENOMIC DNA]</scope>
    <source>
        <strain evidence="4">AT2.8</strain>
    </source>
</reference>
<dbReference type="EMBL" id="JACCBX010000001">
    <property type="protein sequence ID" value="NYE03402.1"/>
    <property type="molecule type" value="Genomic_DNA"/>
</dbReference>